<feature type="domain" description="HTH hxlR-type" evidence="4">
    <location>
        <begin position="8"/>
        <end position="100"/>
    </location>
</feature>
<evidence type="ECO:0000259" key="4">
    <source>
        <dbReference type="PROSITE" id="PS51118"/>
    </source>
</evidence>
<accession>A0A8J7GMH8</accession>
<sequence>MPGYGQFCPIAQAAEVLTERWTPLVIRELALTGSCRFNDIQRGVPLMSSSLLSKRLRQLERAGIVEHRQREYHLTPAGQELGPVIAQIGIWSERWLRRPIFEETPDTGLLMWWIRTTVKCDLLPAGRTVVHFNFLGAPEKLRYFWLVLPEADLCLSDPGFGVDITVRSDPKTLTAVWVGDLGLAAALGTHAVELEGQRTLVRSFPRWFGLHPLFATVDHPASRPRLAA</sequence>
<dbReference type="EMBL" id="JADOUF010000001">
    <property type="protein sequence ID" value="MBG6138290.1"/>
    <property type="molecule type" value="Genomic_DNA"/>
</dbReference>
<protein>
    <submittedName>
        <fullName evidence="5">DNA-binding HxlR family transcriptional regulator</fullName>
    </submittedName>
</protein>
<dbReference type="PANTHER" id="PTHR33204:SF18">
    <property type="entry name" value="TRANSCRIPTIONAL REGULATORY PROTEIN"/>
    <property type="match status" value="1"/>
</dbReference>
<keyword evidence="6" id="KW-1185">Reference proteome</keyword>
<dbReference type="InterPro" id="IPR002577">
    <property type="entry name" value="HTH_HxlR"/>
</dbReference>
<reference evidence="5" key="1">
    <citation type="submission" date="2020-11" db="EMBL/GenBank/DDBJ databases">
        <title>Sequencing the genomes of 1000 actinobacteria strains.</title>
        <authorList>
            <person name="Klenk H.-P."/>
        </authorList>
    </citation>
    <scope>NUCLEOTIDE SEQUENCE</scope>
    <source>
        <strain evidence="5">DSM 45356</strain>
    </source>
</reference>
<comment type="caution">
    <text evidence="5">The sequence shown here is derived from an EMBL/GenBank/DDBJ whole genome shotgun (WGS) entry which is preliminary data.</text>
</comment>
<dbReference type="RefSeq" id="WP_197005066.1">
    <property type="nucleotide sequence ID" value="NZ_BONS01000017.1"/>
</dbReference>
<keyword evidence="3" id="KW-0804">Transcription</keyword>
<name>A0A8J7GMH8_9ACTN</name>
<evidence type="ECO:0000313" key="6">
    <source>
        <dbReference type="Proteomes" id="UP000622552"/>
    </source>
</evidence>
<dbReference type="InterPro" id="IPR036388">
    <property type="entry name" value="WH-like_DNA-bd_sf"/>
</dbReference>
<evidence type="ECO:0000256" key="2">
    <source>
        <dbReference type="ARBA" id="ARBA00023125"/>
    </source>
</evidence>
<organism evidence="5 6">
    <name type="scientific">Longispora fulva</name>
    <dbReference type="NCBI Taxonomy" id="619741"/>
    <lineage>
        <taxon>Bacteria</taxon>
        <taxon>Bacillati</taxon>
        <taxon>Actinomycetota</taxon>
        <taxon>Actinomycetes</taxon>
        <taxon>Micromonosporales</taxon>
        <taxon>Micromonosporaceae</taxon>
        <taxon>Longispora</taxon>
    </lineage>
</organism>
<proteinExistence type="predicted"/>
<evidence type="ECO:0000256" key="1">
    <source>
        <dbReference type="ARBA" id="ARBA00023015"/>
    </source>
</evidence>
<dbReference type="Pfam" id="PF01638">
    <property type="entry name" value="HxlR"/>
    <property type="match status" value="1"/>
</dbReference>
<evidence type="ECO:0000256" key="3">
    <source>
        <dbReference type="ARBA" id="ARBA00023163"/>
    </source>
</evidence>
<dbReference type="PROSITE" id="PS51118">
    <property type="entry name" value="HTH_HXLR"/>
    <property type="match status" value="1"/>
</dbReference>
<dbReference type="PANTHER" id="PTHR33204">
    <property type="entry name" value="TRANSCRIPTIONAL REGULATOR, MARR FAMILY"/>
    <property type="match status" value="1"/>
</dbReference>
<keyword evidence="1" id="KW-0805">Transcription regulation</keyword>
<keyword evidence="2 5" id="KW-0238">DNA-binding</keyword>
<dbReference type="Proteomes" id="UP000622552">
    <property type="component" value="Unassembled WGS sequence"/>
</dbReference>
<dbReference type="AlphaFoldDB" id="A0A8J7GMH8"/>
<dbReference type="GO" id="GO:0003677">
    <property type="term" value="F:DNA binding"/>
    <property type="evidence" value="ECO:0007669"/>
    <property type="project" value="UniProtKB-KW"/>
</dbReference>
<dbReference type="SUPFAM" id="SSF46785">
    <property type="entry name" value="Winged helix' DNA-binding domain"/>
    <property type="match status" value="1"/>
</dbReference>
<dbReference type="SUPFAM" id="SSF55718">
    <property type="entry name" value="SCP-like"/>
    <property type="match status" value="1"/>
</dbReference>
<dbReference type="InterPro" id="IPR036527">
    <property type="entry name" value="SCP2_sterol-bd_dom_sf"/>
</dbReference>
<dbReference type="InterPro" id="IPR036390">
    <property type="entry name" value="WH_DNA-bd_sf"/>
</dbReference>
<evidence type="ECO:0000313" key="5">
    <source>
        <dbReference type="EMBL" id="MBG6138290.1"/>
    </source>
</evidence>
<dbReference type="Gene3D" id="1.10.10.10">
    <property type="entry name" value="Winged helix-like DNA-binding domain superfamily/Winged helix DNA-binding domain"/>
    <property type="match status" value="1"/>
</dbReference>
<gene>
    <name evidence="5" type="ORF">IW245_004484</name>
</gene>